<evidence type="ECO:0000313" key="5">
    <source>
        <dbReference type="EMBL" id="NDL67517.1"/>
    </source>
</evidence>
<dbReference type="EMBL" id="JAAEEH010000016">
    <property type="protein sequence ID" value="NDL67517.1"/>
    <property type="molecule type" value="Genomic_DNA"/>
</dbReference>
<dbReference type="GO" id="GO:0003700">
    <property type="term" value="F:DNA-binding transcription factor activity"/>
    <property type="evidence" value="ECO:0007669"/>
    <property type="project" value="TreeGrafter"/>
</dbReference>
<name>A0A7X5KP46_9FIRM</name>
<dbReference type="Pfam" id="PF00356">
    <property type="entry name" value="LacI"/>
    <property type="match status" value="1"/>
</dbReference>
<keyword evidence="1" id="KW-0805">Transcription regulation</keyword>
<evidence type="ECO:0000259" key="4">
    <source>
        <dbReference type="PROSITE" id="PS50932"/>
    </source>
</evidence>
<evidence type="ECO:0000256" key="3">
    <source>
        <dbReference type="ARBA" id="ARBA00023163"/>
    </source>
</evidence>
<reference evidence="5 6" key="1">
    <citation type="submission" date="2020-01" db="EMBL/GenBank/DDBJ databases">
        <title>Anaeroalcalibacter tamaniensis gen. nov., sp. nov., moderately halophilic strictly anaerobic fermenter bacterium from mud volcano of Taman peninsula.</title>
        <authorList>
            <person name="Frolova A."/>
            <person name="Merkel A.Y."/>
            <person name="Slobodkin A.I."/>
        </authorList>
    </citation>
    <scope>NUCLEOTIDE SEQUENCE [LARGE SCALE GENOMIC DNA]</scope>
    <source>
        <strain evidence="5 6">F-3ap</strain>
    </source>
</reference>
<dbReference type="GO" id="GO:0000976">
    <property type="term" value="F:transcription cis-regulatory region binding"/>
    <property type="evidence" value="ECO:0007669"/>
    <property type="project" value="TreeGrafter"/>
</dbReference>
<dbReference type="Pfam" id="PF13377">
    <property type="entry name" value="Peripla_BP_3"/>
    <property type="match status" value="1"/>
</dbReference>
<dbReference type="PANTHER" id="PTHR30146">
    <property type="entry name" value="LACI-RELATED TRANSCRIPTIONAL REPRESSOR"/>
    <property type="match status" value="1"/>
</dbReference>
<dbReference type="SMART" id="SM00354">
    <property type="entry name" value="HTH_LACI"/>
    <property type="match status" value="1"/>
</dbReference>
<dbReference type="PROSITE" id="PS50932">
    <property type="entry name" value="HTH_LACI_2"/>
    <property type="match status" value="1"/>
</dbReference>
<dbReference type="PRINTS" id="PR00036">
    <property type="entry name" value="HTHLACI"/>
</dbReference>
<evidence type="ECO:0000256" key="2">
    <source>
        <dbReference type="ARBA" id="ARBA00023125"/>
    </source>
</evidence>
<dbReference type="SUPFAM" id="SSF53822">
    <property type="entry name" value="Periplasmic binding protein-like I"/>
    <property type="match status" value="1"/>
</dbReference>
<dbReference type="SUPFAM" id="SSF47413">
    <property type="entry name" value="lambda repressor-like DNA-binding domains"/>
    <property type="match status" value="1"/>
</dbReference>
<dbReference type="Proteomes" id="UP000461585">
    <property type="component" value="Unassembled WGS sequence"/>
</dbReference>
<evidence type="ECO:0000256" key="1">
    <source>
        <dbReference type="ARBA" id="ARBA00023015"/>
    </source>
</evidence>
<dbReference type="InterPro" id="IPR046335">
    <property type="entry name" value="LacI/GalR-like_sensor"/>
</dbReference>
<keyword evidence="2" id="KW-0238">DNA-binding</keyword>
<organism evidence="5 6">
    <name type="scientific">Anaerotalea alkaliphila</name>
    <dbReference type="NCBI Taxonomy" id="2662126"/>
    <lineage>
        <taxon>Bacteria</taxon>
        <taxon>Bacillati</taxon>
        <taxon>Bacillota</taxon>
        <taxon>Clostridia</taxon>
        <taxon>Eubacteriales</taxon>
        <taxon>Anaerotalea</taxon>
    </lineage>
</organism>
<dbReference type="AlphaFoldDB" id="A0A7X5KP46"/>
<accession>A0A7X5KP46</accession>
<feature type="domain" description="HTH lacI-type" evidence="4">
    <location>
        <begin position="3"/>
        <end position="57"/>
    </location>
</feature>
<dbReference type="RefSeq" id="WP_162370246.1">
    <property type="nucleotide sequence ID" value="NZ_JAAEEH010000016.1"/>
</dbReference>
<dbReference type="PANTHER" id="PTHR30146:SF149">
    <property type="entry name" value="HTH-TYPE TRANSCRIPTIONAL REGULATOR EBGR"/>
    <property type="match status" value="1"/>
</dbReference>
<dbReference type="Gene3D" id="1.10.260.40">
    <property type="entry name" value="lambda repressor-like DNA-binding domains"/>
    <property type="match status" value="1"/>
</dbReference>
<sequence length="334" mass="37663">MAYTIHDLARDAGVSSTTVSRVINNSGPVKDRTRAKILKLMEEKDYNPNPFARGLNNKSMKTIAVIINDIMNPFFTTVVKGIDGICQEQGFSFILSSIENNPVKERVEIENLTRKNVEGFIIVGSRPTVDDNSAYLAELSERYPVVLVNSKIRGSNKLYSVYIDEKQASLEVMDHLLSKNPKTVYFLGDVTWRTTHYKYKAFKEKLLEKGYAFDESLVIPCNYNYESGRAAVNEILSRNPGVPFSIFASSDMIAASVLKTLLEKGIHVPDEISLFGYSNMEISKLVHPGISTVDQKMMTLGKEGARLFIDLMDRKAPEKKNRKIPYELILRETT</sequence>
<evidence type="ECO:0000313" key="6">
    <source>
        <dbReference type="Proteomes" id="UP000461585"/>
    </source>
</evidence>
<dbReference type="CDD" id="cd06267">
    <property type="entry name" value="PBP1_LacI_sugar_binding-like"/>
    <property type="match status" value="1"/>
</dbReference>
<dbReference type="Gene3D" id="3.40.50.2300">
    <property type="match status" value="2"/>
</dbReference>
<proteinExistence type="predicted"/>
<dbReference type="InterPro" id="IPR000843">
    <property type="entry name" value="HTH_LacI"/>
</dbReference>
<keyword evidence="6" id="KW-1185">Reference proteome</keyword>
<protein>
    <submittedName>
        <fullName evidence="5">LacI family transcriptional regulator</fullName>
    </submittedName>
</protein>
<gene>
    <name evidence="5" type="ORF">GXN74_07140</name>
</gene>
<dbReference type="InterPro" id="IPR010982">
    <property type="entry name" value="Lambda_DNA-bd_dom_sf"/>
</dbReference>
<comment type="caution">
    <text evidence="5">The sequence shown here is derived from an EMBL/GenBank/DDBJ whole genome shotgun (WGS) entry which is preliminary data.</text>
</comment>
<dbReference type="InterPro" id="IPR028082">
    <property type="entry name" value="Peripla_BP_I"/>
</dbReference>
<dbReference type="CDD" id="cd01392">
    <property type="entry name" value="HTH_LacI"/>
    <property type="match status" value="1"/>
</dbReference>
<keyword evidence="3" id="KW-0804">Transcription</keyword>
<dbReference type="PROSITE" id="PS00356">
    <property type="entry name" value="HTH_LACI_1"/>
    <property type="match status" value="1"/>
</dbReference>